<dbReference type="Pfam" id="PF13377">
    <property type="entry name" value="Peripla_BP_3"/>
    <property type="match status" value="1"/>
</dbReference>
<protein>
    <submittedName>
        <fullName evidence="6">LacI family transcriptional regulator</fullName>
    </submittedName>
</protein>
<dbReference type="PROSITE" id="PS50932">
    <property type="entry name" value="HTH_LACI_2"/>
    <property type="match status" value="1"/>
</dbReference>
<evidence type="ECO:0000256" key="2">
    <source>
        <dbReference type="ARBA" id="ARBA00023125"/>
    </source>
</evidence>
<keyword evidence="1" id="KW-0805">Transcription regulation</keyword>
<dbReference type="Pfam" id="PF00356">
    <property type="entry name" value="LacI"/>
    <property type="match status" value="1"/>
</dbReference>
<feature type="domain" description="HTH lacI-type" evidence="5">
    <location>
        <begin position="15"/>
        <end position="69"/>
    </location>
</feature>
<keyword evidence="7" id="KW-1185">Reference proteome</keyword>
<organism evidence="6 7">
    <name type="scientific">Glycomyces algeriensis</name>
    <dbReference type="NCBI Taxonomy" id="256037"/>
    <lineage>
        <taxon>Bacteria</taxon>
        <taxon>Bacillati</taxon>
        <taxon>Actinomycetota</taxon>
        <taxon>Actinomycetes</taxon>
        <taxon>Glycomycetales</taxon>
        <taxon>Glycomycetaceae</taxon>
        <taxon>Glycomyces</taxon>
    </lineage>
</organism>
<reference evidence="6" key="1">
    <citation type="submission" date="2022-12" db="EMBL/GenBank/DDBJ databases">
        <title>Reference genome sequencing for broad-spectrum identification of bacterial and archaeal isolates by mass spectrometry.</title>
        <authorList>
            <person name="Sekiguchi Y."/>
            <person name="Tourlousse D.M."/>
        </authorList>
    </citation>
    <scope>NUCLEOTIDE SEQUENCE</scope>
    <source>
        <strain evidence="6">LLR39Z86</strain>
    </source>
</reference>
<accession>A0A9W6LI34</accession>
<dbReference type="Gene3D" id="3.40.50.2300">
    <property type="match status" value="2"/>
</dbReference>
<dbReference type="Gene3D" id="1.10.260.40">
    <property type="entry name" value="lambda repressor-like DNA-binding domains"/>
    <property type="match status" value="1"/>
</dbReference>
<gene>
    <name evidence="6" type="ORF">GALLR39Z86_45170</name>
</gene>
<dbReference type="InterPro" id="IPR010982">
    <property type="entry name" value="Lambda_DNA-bd_dom_sf"/>
</dbReference>
<keyword evidence="3" id="KW-0804">Transcription</keyword>
<dbReference type="InterPro" id="IPR028082">
    <property type="entry name" value="Peripla_BP_I"/>
</dbReference>
<dbReference type="GO" id="GO:0000976">
    <property type="term" value="F:transcription cis-regulatory region binding"/>
    <property type="evidence" value="ECO:0007669"/>
    <property type="project" value="TreeGrafter"/>
</dbReference>
<evidence type="ECO:0000256" key="3">
    <source>
        <dbReference type="ARBA" id="ARBA00023163"/>
    </source>
</evidence>
<dbReference type="PANTHER" id="PTHR30146">
    <property type="entry name" value="LACI-RELATED TRANSCRIPTIONAL REPRESSOR"/>
    <property type="match status" value="1"/>
</dbReference>
<evidence type="ECO:0000313" key="7">
    <source>
        <dbReference type="Proteomes" id="UP001144313"/>
    </source>
</evidence>
<comment type="caution">
    <text evidence="6">The sequence shown here is derived from an EMBL/GenBank/DDBJ whole genome shotgun (WGS) entry which is preliminary data.</text>
</comment>
<evidence type="ECO:0000259" key="5">
    <source>
        <dbReference type="PROSITE" id="PS50932"/>
    </source>
</evidence>
<dbReference type="CDD" id="cd01574">
    <property type="entry name" value="PBP1_LacI"/>
    <property type="match status" value="1"/>
</dbReference>
<feature type="compositionally biased region" description="Low complexity" evidence="4">
    <location>
        <begin position="322"/>
        <end position="337"/>
    </location>
</feature>
<evidence type="ECO:0000256" key="4">
    <source>
        <dbReference type="SAM" id="MobiDB-lite"/>
    </source>
</evidence>
<name>A0A9W6LI34_9ACTN</name>
<dbReference type="RefSeq" id="WP_270117302.1">
    <property type="nucleotide sequence ID" value="NZ_BAAAOL010000001.1"/>
</dbReference>
<evidence type="ECO:0000256" key="1">
    <source>
        <dbReference type="ARBA" id="ARBA00023015"/>
    </source>
</evidence>
<dbReference type="CDD" id="cd01392">
    <property type="entry name" value="HTH_LacI"/>
    <property type="match status" value="1"/>
</dbReference>
<dbReference type="PANTHER" id="PTHR30146:SF109">
    <property type="entry name" value="HTH-TYPE TRANSCRIPTIONAL REGULATOR GALS"/>
    <property type="match status" value="1"/>
</dbReference>
<proteinExistence type="predicted"/>
<dbReference type="SMART" id="SM00354">
    <property type="entry name" value="HTH_LACI"/>
    <property type="match status" value="1"/>
</dbReference>
<dbReference type="InterPro" id="IPR000843">
    <property type="entry name" value="HTH_LacI"/>
</dbReference>
<dbReference type="InterPro" id="IPR046335">
    <property type="entry name" value="LacI/GalR-like_sensor"/>
</dbReference>
<evidence type="ECO:0000313" key="6">
    <source>
        <dbReference type="EMBL" id="GLI44667.1"/>
    </source>
</evidence>
<feature type="compositionally biased region" description="Polar residues" evidence="4">
    <location>
        <begin position="338"/>
        <end position="351"/>
    </location>
</feature>
<sequence length="351" mass="37114">MTAHATSDDARRRPPGMTDVARLAGVSQKTVSRVVNNERYVSEAVREKVLAAAAELGFRPNTAARALITGRFKRIGVVSLGSALYGPASMLVALERATRAAGLSFMVANTPEGQPEAIQDSVDWLLAQGVDGIILSEPIDEGQQVRPDAGVPIVGLGQAADLPAERVALARGRTAASCREAVEHLLDLGHERVWHVAGPLDWWEARERLEGWAEAHRARGIEAPPHLEGDWTPAGGHAAGLALPSEATAVFCANDDTAIGLARALHEAGRRVPEDVSLVGFDDIPAAAYLSPPLTTVRQDFEGDATHALNVLMRLLPGAAPEPEARAAAPRRPLVVRSSTAPPTSSHLSPP</sequence>
<keyword evidence="2" id="KW-0238">DNA-binding</keyword>
<dbReference type="Proteomes" id="UP001144313">
    <property type="component" value="Unassembled WGS sequence"/>
</dbReference>
<dbReference type="SUPFAM" id="SSF53822">
    <property type="entry name" value="Periplasmic binding protein-like I"/>
    <property type="match status" value="1"/>
</dbReference>
<dbReference type="SUPFAM" id="SSF47413">
    <property type="entry name" value="lambda repressor-like DNA-binding domains"/>
    <property type="match status" value="1"/>
</dbReference>
<dbReference type="AlphaFoldDB" id="A0A9W6LI34"/>
<dbReference type="EMBL" id="BSDT01000001">
    <property type="protein sequence ID" value="GLI44667.1"/>
    <property type="molecule type" value="Genomic_DNA"/>
</dbReference>
<dbReference type="GO" id="GO:0003700">
    <property type="term" value="F:DNA-binding transcription factor activity"/>
    <property type="evidence" value="ECO:0007669"/>
    <property type="project" value="TreeGrafter"/>
</dbReference>
<dbReference type="PROSITE" id="PS00356">
    <property type="entry name" value="HTH_LACI_1"/>
    <property type="match status" value="1"/>
</dbReference>
<feature type="region of interest" description="Disordered" evidence="4">
    <location>
        <begin position="322"/>
        <end position="351"/>
    </location>
</feature>